<organism evidence="1 2">
    <name type="scientific">Rudanella paleaurantiibacter</name>
    <dbReference type="NCBI Taxonomy" id="2614655"/>
    <lineage>
        <taxon>Bacteria</taxon>
        <taxon>Pseudomonadati</taxon>
        <taxon>Bacteroidota</taxon>
        <taxon>Cytophagia</taxon>
        <taxon>Cytophagales</taxon>
        <taxon>Cytophagaceae</taxon>
        <taxon>Rudanella</taxon>
    </lineage>
</organism>
<name>A0A7J5U5K9_9BACT</name>
<evidence type="ECO:0000313" key="2">
    <source>
        <dbReference type="Proteomes" id="UP000488299"/>
    </source>
</evidence>
<evidence type="ECO:0000313" key="1">
    <source>
        <dbReference type="EMBL" id="KAB7733055.1"/>
    </source>
</evidence>
<dbReference type="RefSeq" id="WP_152122867.1">
    <property type="nucleotide sequence ID" value="NZ_WELI01000001.1"/>
</dbReference>
<dbReference type="EMBL" id="WELI01000001">
    <property type="protein sequence ID" value="KAB7733055.1"/>
    <property type="molecule type" value="Genomic_DNA"/>
</dbReference>
<sequence>MRAFILVGFGGLLLLTRPVWAQFPVTDSFDRPTERIDTVRVEGLRKAPGWVVKWNPLAMIDFDSRYQFDVERMVGRRYSIQGGVGYGNERIQIAKQVDNRFREREVWRTQLEGRLYTDRDLPQNRWRRVRTVTQTPLGNYLAINTFYKQVNAPFEGTLARGCDDGSCQFFERYSARAVRYVMGAHLKMGHQGSIQVSPNNNRLLLDVYAGIGIRWRWFRQFGIPNYEDARPEFIDADRDLTSEWSLQRGRFPSLMLGLQIGYTL</sequence>
<gene>
    <name evidence="1" type="ORF">F5984_03705</name>
</gene>
<dbReference type="Proteomes" id="UP000488299">
    <property type="component" value="Unassembled WGS sequence"/>
</dbReference>
<proteinExistence type="predicted"/>
<dbReference type="AlphaFoldDB" id="A0A7J5U5K9"/>
<reference evidence="1 2" key="1">
    <citation type="submission" date="2019-10" db="EMBL/GenBank/DDBJ databases">
        <title>Rudanella paleaurantiibacter sp. nov., isolated from sludge.</title>
        <authorList>
            <person name="Xu S.Q."/>
        </authorList>
    </citation>
    <scope>NUCLEOTIDE SEQUENCE [LARGE SCALE GENOMIC DNA]</scope>
    <source>
        <strain evidence="1 2">HX-22-17</strain>
    </source>
</reference>
<keyword evidence="2" id="KW-1185">Reference proteome</keyword>
<protein>
    <recommendedName>
        <fullName evidence="3">DUF3575 domain-containing protein</fullName>
    </recommendedName>
</protein>
<comment type="caution">
    <text evidence="1">The sequence shown here is derived from an EMBL/GenBank/DDBJ whole genome shotgun (WGS) entry which is preliminary data.</text>
</comment>
<accession>A0A7J5U5K9</accession>
<evidence type="ECO:0008006" key="3">
    <source>
        <dbReference type="Google" id="ProtNLM"/>
    </source>
</evidence>